<evidence type="ECO:0000313" key="3">
    <source>
        <dbReference type="Proteomes" id="UP001152523"/>
    </source>
</evidence>
<protein>
    <submittedName>
        <fullName evidence="2">Uncharacterized protein</fullName>
    </submittedName>
</protein>
<comment type="caution">
    <text evidence="2">The sequence shown here is derived from an EMBL/GenBank/DDBJ whole genome shotgun (WGS) entry which is preliminary data.</text>
</comment>
<evidence type="ECO:0000313" key="2">
    <source>
        <dbReference type="EMBL" id="CAH9112941.1"/>
    </source>
</evidence>
<evidence type="ECO:0000256" key="1">
    <source>
        <dbReference type="SAM" id="MobiDB-lite"/>
    </source>
</evidence>
<name>A0AAV0E1S2_9ASTE</name>
<organism evidence="2 3">
    <name type="scientific">Cuscuta epithymum</name>
    <dbReference type="NCBI Taxonomy" id="186058"/>
    <lineage>
        <taxon>Eukaryota</taxon>
        <taxon>Viridiplantae</taxon>
        <taxon>Streptophyta</taxon>
        <taxon>Embryophyta</taxon>
        <taxon>Tracheophyta</taxon>
        <taxon>Spermatophyta</taxon>
        <taxon>Magnoliopsida</taxon>
        <taxon>eudicotyledons</taxon>
        <taxon>Gunneridae</taxon>
        <taxon>Pentapetalae</taxon>
        <taxon>asterids</taxon>
        <taxon>lamiids</taxon>
        <taxon>Solanales</taxon>
        <taxon>Convolvulaceae</taxon>
        <taxon>Cuscuteae</taxon>
        <taxon>Cuscuta</taxon>
        <taxon>Cuscuta subgen. Cuscuta</taxon>
    </lineage>
</organism>
<dbReference type="EMBL" id="CAMAPF010000201">
    <property type="protein sequence ID" value="CAH9112941.1"/>
    <property type="molecule type" value="Genomic_DNA"/>
</dbReference>
<feature type="compositionally biased region" description="Basic and acidic residues" evidence="1">
    <location>
        <begin position="123"/>
        <end position="133"/>
    </location>
</feature>
<keyword evidence="3" id="KW-1185">Reference proteome</keyword>
<dbReference type="Proteomes" id="UP001152523">
    <property type="component" value="Unassembled WGS sequence"/>
</dbReference>
<gene>
    <name evidence="2" type="ORF">CEPIT_LOCUS20115</name>
</gene>
<sequence>MKSKEGEIWSLYDQPHVLFLTFSYDLHYKIKWFLMQKLIYRKLRRRFRKMRPRGLSLPRRMKNPDEDLKLPLSERQPPILSSSAGEEPWSDSDDYLLEGPADSQADEDGGGDEAGGGSGEDVGQSKEQADEAA</sequence>
<reference evidence="2" key="1">
    <citation type="submission" date="2022-07" db="EMBL/GenBank/DDBJ databases">
        <authorList>
            <person name="Macas J."/>
            <person name="Novak P."/>
            <person name="Neumann P."/>
        </authorList>
    </citation>
    <scope>NUCLEOTIDE SEQUENCE</scope>
</reference>
<feature type="region of interest" description="Disordered" evidence="1">
    <location>
        <begin position="54"/>
        <end position="133"/>
    </location>
</feature>
<proteinExistence type="predicted"/>
<dbReference type="AlphaFoldDB" id="A0AAV0E1S2"/>
<accession>A0AAV0E1S2</accession>